<dbReference type="OrthoDB" id="9801953at2"/>
<accession>W5YJ81</accession>
<dbReference type="HOGENOM" id="CLU_023194_17_1_6"/>
<dbReference type="EMBL" id="CP007151">
    <property type="protein sequence ID" value="AHI29140.1"/>
    <property type="molecule type" value="Genomic_DNA"/>
</dbReference>
<feature type="domain" description="GFO/IDH/MocA-like oxidoreductase" evidence="2">
    <location>
        <begin position="142"/>
        <end position="272"/>
    </location>
</feature>
<dbReference type="AlphaFoldDB" id="W5YJ81"/>
<dbReference type="PANTHER" id="PTHR43708">
    <property type="entry name" value="CONSERVED EXPRESSED OXIDOREDUCTASE (EUROFUNG)"/>
    <property type="match status" value="1"/>
</dbReference>
<dbReference type="InterPro" id="IPR036291">
    <property type="entry name" value="NAD(P)-bd_dom_sf"/>
</dbReference>
<dbReference type="InterPro" id="IPR055170">
    <property type="entry name" value="GFO_IDH_MocA-like_dom"/>
</dbReference>
<dbReference type="Proteomes" id="UP000061489">
    <property type="component" value="Chromosome"/>
</dbReference>
<dbReference type="STRING" id="1420916.AU14_12715"/>
<evidence type="ECO:0000259" key="2">
    <source>
        <dbReference type="Pfam" id="PF22725"/>
    </source>
</evidence>
<proteinExistence type="predicted"/>
<dbReference type="KEGG" id="msx:AU14_12715"/>
<dbReference type="Gene3D" id="3.40.50.720">
    <property type="entry name" value="NAD(P)-binding Rossmann-like Domain"/>
    <property type="match status" value="1"/>
</dbReference>
<dbReference type="RefSeq" id="WP_041341188.1">
    <property type="nucleotide sequence ID" value="NZ_CP007151.1"/>
</dbReference>
<evidence type="ECO:0000313" key="4">
    <source>
        <dbReference type="Proteomes" id="UP000061489"/>
    </source>
</evidence>
<reference evidence="3 4" key="1">
    <citation type="journal article" date="2014" name="Genome Announc.">
        <title>Draft Genome Sequences of Marinobacter similis A3d10T and Marinobacter salarius R9SW1T.</title>
        <authorList>
            <person name="Ivanova E.P."/>
            <person name="Ng H.J."/>
            <person name="Webb H.K."/>
            <person name="Feng G."/>
            <person name="Oshima K."/>
            <person name="Hattori M."/>
            <person name="Ohkuma M."/>
            <person name="Sergeev A.F."/>
            <person name="Mikhailov V.V."/>
            <person name="Crawford R.J."/>
            <person name="Sawabe T."/>
        </authorList>
    </citation>
    <scope>NUCLEOTIDE SEQUENCE [LARGE SCALE GENOMIC DNA]</scope>
    <source>
        <strain evidence="3 4">A3d10</strain>
    </source>
</reference>
<organism evidence="3 4">
    <name type="scientific">Marinobacter similis</name>
    <dbReference type="NCBI Taxonomy" id="1420916"/>
    <lineage>
        <taxon>Bacteria</taxon>
        <taxon>Pseudomonadati</taxon>
        <taxon>Pseudomonadota</taxon>
        <taxon>Gammaproteobacteria</taxon>
        <taxon>Pseudomonadales</taxon>
        <taxon>Marinobacteraceae</taxon>
        <taxon>Marinobacter</taxon>
    </lineage>
</organism>
<gene>
    <name evidence="3" type="ORF">AU14_12715</name>
</gene>
<dbReference type="Pfam" id="PF01408">
    <property type="entry name" value="GFO_IDH_MocA"/>
    <property type="match status" value="1"/>
</dbReference>
<dbReference type="Gene3D" id="3.30.360.10">
    <property type="entry name" value="Dihydrodipicolinate Reductase, domain 2"/>
    <property type="match status" value="1"/>
</dbReference>
<sequence>MSRRKTLKLGFVGGGLDSAVGYAHFVASRMDNLWSLDAGVLSLEEEKNFQAAEVYGIEKKRVYRSLSDFLSHEKDVIDAVVILTPTPLHYGMILDCLREGMPVISEKALCLTSEEASKIKAIAEENNSFLAVIYNYSGYPMVREMRRFIQDGTLGTVQHFQVEMPQEGFLRRNKDGDKATPQYWRTQDGEIPTLHLDLAVHLHELIYYLTRARPLEVVADQSSHGWFNVVDNASCMTRYSNRMTGNAWFSKAALGSRNGLKLRLYGDEASVEWIQTNPEELLVSYSNGSREIVDRASSVKVADAPRYTRFKAGHPAGFNEALANLYADIHEALLDYQSKGTFESSEVFGPDLALNGLQWLEAMVKSIDSGTWEKCDRQ</sequence>
<dbReference type="Pfam" id="PF22725">
    <property type="entry name" value="GFO_IDH_MocA_C3"/>
    <property type="match status" value="1"/>
</dbReference>
<evidence type="ECO:0000313" key="3">
    <source>
        <dbReference type="EMBL" id="AHI29140.1"/>
    </source>
</evidence>
<evidence type="ECO:0000259" key="1">
    <source>
        <dbReference type="Pfam" id="PF01408"/>
    </source>
</evidence>
<dbReference type="PANTHER" id="PTHR43708:SF3">
    <property type="entry name" value="OXIDOREDUCTASE"/>
    <property type="match status" value="1"/>
</dbReference>
<dbReference type="InterPro" id="IPR051317">
    <property type="entry name" value="Gfo/Idh/MocA_oxidoreduct"/>
</dbReference>
<feature type="domain" description="Gfo/Idh/MocA-like oxidoreductase N-terminal" evidence="1">
    <location>
        <begin position="9"/>
        <end position="133"/>
    </location>
</feature>
<dbReference type="InterPro" id="IPR000683">
    <property type="entry name" value="Gfo/Idh/MocA-like_OxRdtase_N"/>
</dbReference>
<protein>
    <submittedName>
        <fullName evidence="3">Oxidoreductase</fullName>
    </submittedName>
</protein>
<dbReference type="GO" id="GO:0000166">
    <property type="term" value="F:nucleotide binding"/>
    <property type="evidence" value="ECO:0007669"/>
    <property type="project" value="InterPro"/>
</dbReference>
<dbReference type="SUPFAM" id="SSF55347">
    <property type="entry name" value="Glyceraldehyde-3-phosphate dehydrogenase-like, C-terminal domain"/>
    <property type="match status" value="1"/>
</dbReference>
<keyword evidence="4" id="KW-1185">Reference proteome</keyword>
<name>W5YJ81_9GAMM</name>
<dbReference type="SUPFAM" id="SSF51735">
    <property type="entry name" value="NAD(P)-binding Rossmann-fold domains"/>
    <property type="match status" value="1"/>
</dbReference>